<feature type="coiled-coil region" evidence="2">
    <location>
        <begin position="86"/>
        <end position="113"/>
    </location>
</feature>
<dbReference type="GO" id="GO:0003700">
    <property type="term" value="F:DNA-binding transcription factor activity"/>
    <property type="evidence" value="ECO:0007669"/>
    <property type="project" value="InterPro"/>
</dbReference>
<dbReference type="InterPro" id="IPR000551">
    <property type="entry name" value="MerR-type_HTH_dom"/>
</dbReference>
<dbReference type="CDD" id="cd04776">
    <property type="entry name" value="HTH_GnyR"/>
    <property type="match status" value="1"/>
</dbReference>
<name>A0A1G4PY50_9CAUL</name>
<dbReference type="GO" id="GO:0003677">
    <property type="term" value="F:DNA binding"/>
    <property type="evidence" value="ECO:0007669"/>
    <property type="project" value="UniProtKB-KW"/>
</dbReference>
<dbReference type="Pfam" id="PF13411">
    <property type="entry name" value="MerR_1"/>
    <property type="match status" value="1"/>
</dbReference>
<dbReference type="InterPro" id="IPR047057">
    <property type="entry name" value="MerR_fam"/>
</dbReference>
<reference evidence="5" key="1">
    <citation type="submission" date="2016-10" db="EMBL/GenBank/DDBJ databases">
        <authorList>
            <person name="Varghese N."/>
            <person name="Submissions S."/>
        </authorList>
    </citation>
    <scope>NUCLEOTIDE SEQUENCE [LARGE SCALE GENOMIC DNA]</scope>
    <source>
        <strain evidence="5">CGMCC 1.3431</strain>
    </source>
</reference>
<evidence type="ECO:0000313" key="5">
    <source>
        <dbReference type="Proteomes" id="UP000199150"/>
    </source>
</evidence>
<keyword evidence="1 4" id="KW-0238">DNA-binding</keyword>
<dbReference type="InterPro" id="IPR009061">
    <property type="entry name" value="DNA-bd_dom_put_sf"/>
</dbReference>
<evidence type="ECO:0000256" key="1">
    <source>
        <dbReference type="ARBA" id="ARBA00023125"/>
    </source>
</evidence>
<proteinExistence type="predicted"/>
<dbReference type="PANTHER" id="PTHR30204:SF58">
    <property type="entry name" value="HTH-TYPE TRANSCRIPTIONAL REGULATOR YFMP"/>
    <property type="match status" value="1"/>
</dbReference>
<organism evidence="4 5">
    <name type="scientific">Asticcacaulis taihuensis</name>
    <dbReference type="NCBI Taxonomy" id="260084"/>
    <lineage>
        <taxon>Bacteria</taxon>
        <taxon>Pseudomonadati</taxon>
        <taxon>Pseudomonadota</taxon>
        <taxon>Alphaproteobacteria</taxon>
        <taxon>Caulobacterales</taxon>
        <taxon>Caulobacteraceae</taxon>
        <taxon>Asticcacaulis</taxon>
    </lineage>
</organism>
<dbReference type="STRING" id="260084.SAMN02927928_0762"/>
<dbReference type="EMBL" id="FMTS01000001">
    <property type="protein sequence ID" value="SCW37250.1"/>
    <property type="molecule type" value="Genomic_DNA"/>
</dbReference>
<dbReference type="PANTHER" id="PTHR30204">
    <property type="entry name" value="REDOX-CYCLING DRUG-SENSING TRANSCRIPTIONAL ACTIVATOR SOXR"/>
    <property type="match status" value="1"/>
</dbReference>
<evidence type="ECO:0000259" key="3">
    <source>
        <dbReference type="PROSITE" id="PS50937"/>
    </source>
</evidence>
<protein>
    <submittedName>
        <fullName evidence="4">DNA-binding transcriptional regulator, MerR family</fullName>
    </submittedName>
</protein>
<keyword evidence="2" id="KW-0175">Coiled coil</keyword>
<dbReference type="Proteomes" id="UP000199150">
    <property type="component" value="Unassembled WGS sequence"/>
</dbReference>
<dbReference type="OrthoDB" id="9803659at2"/>
<dbReference type="PROSITE" id="PS50937">
    <property type="entry name" value="HTH_MERR_2"/>
    <property type="match status" value="1"/>
</dbReference>
<evidence type="ECO:0000313" key="4">
    <source>
        <dbReference type="EMBL" id="SCW37250.1"/>
    </source>
</evidence>
<dbReference type="SUPFAM" id="SSF46955">
    <property type="entry name" value="Putative DNA-binding domain"/>
    <property type="match status" value="1"/>
</dbReference>
<keyword evidence="5" id="KW-1185">Reference proteome</keyword>
<dbReference type="AlphaFoldDB" id="A0A1G4PY50"/>
<evidence type="ECO:0000256" key="2">
    <source>
        <dbReference type="SAM" id="Coils"/>
    </source>
</evidence>
<feature type="domain" description="HTH merR-type" evidence="3">
    <location>
        <begin position="11"/>
        <end position="78"/>
    </location>
</feature>
<dbReference type="RefSeq" id="WP_090643830.1">
    <property type="nucleotide sequence ID" value="NZ_CBCRYE010000001.1"/>
</dbReference>
<accession>A0A1G4PY50</accession>
<gene>
    <name evidence="4" type="ORF">SAMN02927928_0762</name>
</gene>
<dbReference type="SMART" id="SM00422">
    <property type="entry name" value="HTH_MERR"/>
    <property type="match status" value="1"/>
</dbReference>
<dbReference type="Gene3D" id="1.10.1660.10">
    <property type="match status" value="1"/>
</dbReference>
<sequence length="137" mass="15987">METHPKDSNRTYSIRQLSKEFDVTARALRFYEDKGLISPQRKGQTRLYSPRDRARLQLILRGKRLGFSLVEIHEILDLYTPKDHGAAQMRATLHKYRGQIETLKRQREDIDAAIKDMVEGCVWLEGQINELESETSN</sequence>